<protein>
    <recommendedName>
        <fullName evidence="2">Putative Flp pilus-assembly TadG-like N-terminal domain-containing protein</fullName>
    </recommendedName>
</protein>
<dbReference type="InterPro" id="IPR028087">
    <property type="entry name" value="Tad_N"/>
</dbReference>
<sequence>MRPIPDDERGSILPLTIGYAVLALAIVLVSVNAISLFVAQKRVDALADASALAASDGFEIIAEESGAAIVLDHGKAAALAEDIVAVSPVDAHLVELTTTDGSTARAIVSIVWHPFLVSAFLPGEVMLTGTATSRASLAG</sequence>
<keyword evidence="1" id="KW-0812">Transmembrane</keyword>
<accession>A0A916YAK7</accession>
<keyword evidence="1" id="KW-1133">Transmembrane helix</keyword>
<gene>
    <name evidence="3" type="ORF">GCM10010915_16920</name>
</gene>
<evidence type="ECO:0000313" key="3">
    <source>
        <dbReference type="EMBL" id="GGD36842.1"/>
    </source>
</evidence>
<dbReference type="EMBL" id="BMHO01000001">
    <property type="protein sequence ID" value="GGD36842.1"/>
    <property type="molecule type" value="Genomic_DNA"/>
</dbReference>
<feature type="transmembrane region" description="Helical" evidence="1">
    <location>
        <begin position="12"/>
        <end position="38"/>
    </location>
</feature>
<keyword evidence="4" id="KW-1185">Reference proteome</keyword>
<evidence type="ECO:0000256" key="1">
    <source>
        <dbReference type="SAM" id="Phobius"/>
    </source>
</evidence>
<evidence type="ECO:0000259" key="2">
    <source>
        <dbReference type="Pfam" id="PF13400"/>
    </source>
</evidence>
<dbReference type="RefSeq" id="WP_188711827.1">
    <property type="nucleotide sequence ID" value="NZ_BMHO01000001.1"/>
</dbReference>
<keyword evidence="1" id="KW-0472">Membrane</keyword>
<dbReference type="AlphaFoldDB" id="A0A916YAK7"/>
<comment type="caution">
    <text evidence="3">The sequence shown here is derived from an EMBL/GenBank/DDBJ whole genome shotgun (WGS) entry which is preliminary data.</text>
</comment>
<reference evidence="3" key="1">
    <citation type="journal article" date="2014" name="Int. J. Syst. Evol. Microbiol.">
        <title>Complete genome sequence of Corynebacterium casei LMG S-19264T (=DSM 44701T), isolated from a smear-ripened cheese.</title>
        <authorList>
            <consortium name="US DOE Joint Genome Institute (JGI-PGF)"/>
            <person name="Walter F."/>
            <person name="Albersmeier A."/>
            <person name="Kalinowski J."/>
            <person name="Ruckert C."/>
        </authorList>
    </citation>
    <scope>NUCLEOTIDE SEQUENCE</scope>
    <source>
        <strain evidence="3">CGMCC 1.15152</strain>
    </source>
</reference>
<feature type="domain" description="Putative Flp pilus-assembly TadG-like N-terminal" evidence="2">
    <location>
        <begin position="10"/>
        <end position="54"/>
    </location>
</feature>
<evidence type="ECO:0000313" key="4">
    <source>
        <dbReference type="Proteomes" id="UP000633205"/>
    </source>
</evidence>
<proteinExistence type="predicted"/>
<dbReference type="Proteomes" id="UP000633205">
    <property type="component" value="Unassembled WGS sequence"/>
</dbReference>
<organism evidence="3 4">
    <name type="scientific">Microbacterium faecale</name>
    <dbReference type="NCBI Taxonomy" id="1804630"/>
    <lineage>
        <taxon>Bacteria</taxon>
        <taxon>Bacillati</taxon>
        <taxon>Actinomycetota</taxon>
        <taxon>Actinomycetes</taxon>
        <taxon>Micrococcales</taxon>
        <taxon>Microbacteriaceae</taxon>
        <taxon>Microbacterium</taxon>
    </lineage>
</organism>
<name>A0A916YAK7_9MICO</name>
<reference evidence="3" key="2">
    <citation type="submission" date="2020-09" db="EMBL/GenBank/DDBJ databases">
        <authorList>
            <person name="Sun Q."/>
            <person name="Zhou Y."/>
        </authorList>
    </citation>
    <scope>NUCLEOTIDE SEQUENCE</scope>
    <source>
        <strain evidence="3">CGMCC 1.15152</strain>
    </source>
</reference>
<dbReference type="Pfam" id="PF13400">
    <property type="entry name" value="Tad"/>
    <property type="match status" value="1"/>
</dbReference>